<keyword evidence="7" id="KW-0539">Nucleus</keyword>
<evidence type="ECO:0000256" key="9">
    <source>
        <dbReference type="ARBA" id="ARBA00041135"/>
    </source>
</evidence>
<dbReference type="AlphaFoldDB" id="A0A7H8R4T7"/>
<evidence type="ECO:0000256" key="7">
    <source>
        <dbReference type="ARBA" id="ARBA00023242"/>
    </source>
</evidence>
<dbReference type="EMBL" id="CP055901">
    <property type="protein sequence ID" value="QKX61207.1"/>
    <property type="molecule type" value="Genomic_DNA"/>
</dbReference>
<dbReference type="SUPFAM" id="SSF57701">
    <property type="entry name" value="Zn2/Cys6 DNA-binding domain"/>
    <property type="match status" value="1"/>
</dbReference>
<gene>
    <name evidence="13" type="ORF">TRUGW13939_08354</name>
</gene>
<evidence type="ECO:0000313" key="13">
    <source>
        <dbReference type="EMBL" id="QKX61207.1"/>
    </source>
</evidence>
<feature type="region of interest" description="Disordered" evidence="11">
    <location>
        <begin position="52"/>
        <end position="90"/>
    </location>
</feature>
<evidence type="ECO:0000256" key="11">
    <source>
        <dbReference type="SAM" id="MobiDB-lite"/>
    </source>
</evidence>
<reference evidence="14" key="1">
    <citation type="submission" date="2020-06" db="EMBL/GenBank/DDBJ databases">
        <title>A chromosome-scale genome assembly of Talaromyces rugulosus W13939.</title>
        <authorList>
            <person name="Wang B."/>
            <person name="Guo L."/>
            <person name="Ye K."/>
            <person name="Wang L."/>
        </authorList>
    </citation>
    <scope>NUCLEOTIDE SEQUENCE [LARGE SCALE GENOMIC DNA]</scope>
    <source>
        <strain evidence="14">W13939</strain>
    </source>
</reference>
<dbReference type="InterPro" id="IPR036864">
    <property type="entry name" value="Zn2-C6_fun-type_DNA-bd_sf"/>
</dbReference>
<dbReference type="PANTHER" id="PTHR31845:SF34">
    <property type="entry name" value="TRANSCRIPTIONAL ACTIVATOR OF PROTEASES PRTT"/>
    <property type="match status" value="1"/>
</dbReference>
<dbReference type="OrthoDB" id="2595934at2759"/>
<comment type="similarity">
    <text evidence="8">Belongs to the prtT family.</text>
</comment>
<keyword evidence="3" id="KW-0862">Zinc</keyword>
<name>A0A7H8R4T7_TALRU</name>
<dbReference type="RefSeq" id="XP_035347382.1">
    <property type="nucleotide sequence ID" value="XM_035491489.1"/>
</dbReference>
<dbReference type="Gene3D" id="4.10.240.10">
    <property type="entry name" value="Zn(2)-C6 fungal-type DNA-binding domain"/>
    <property type="match status" value="1"/>
</dbReference>
<dbReference type="CDD" id="cd12148">
    <property type="entry name" value="fungal_TF_MHR"/>
    <property type="match status" value="1"/>
</dbReference>
<keyword evidence="5" id="KW-0238">DNA-binding</keyword>
<organism evidence="13 14">
    <name type="scientific">Talaromyces rugulosus</name>
    <name type="common">Penicillium rugulosum</name>
    <dbReference type="NCBI Taxonomy" id="121627"/>
    <lineage>
        <taxon>Eukaryota</taxon>
        <taxon>Fungi</taxon>
        <taxon>Dikarya</taxon>
        <taxon>Ascomycota</taxon>
        <taxon>Pezizomycotina</taxon>
        <taxon>Eurotiomycetes</taxon>
        <taxon>Eurotiomycetidae</taxon>
        <taxon>Eurotiales</taxon>
        <taxon>Trichocomaceae</taxon>
        <taxon>Talaromyces</taxon>
        <taxon>Talaromyces sect. Islandici</taxon>
    </lineage>
</organism>
<dbReference type="CDD" id="cd00067">
    <property type="entry name" value="GAL4"/>
    <property type="match status" value="1"/>
</dbReference>
<proteinExistence type="inferred from homology"/>
<dbReference type="InterPro" id="IPR051089">
    <property type="entry name" value="prtT"/>
</dbReference>
<evidence type="ECO:0000256" key="6">
    <source>
        <dbReference type="ARBA" id="ARBA00023163"/>
    </source>
</evidence>
<dbReference type="GO" id="GO:0000976">
    <property type="term" value="F:transcription cis-regulatory region binding"/>
    <property type="evidence" value="ECO:0007669"/>
    <property type="project" value="TreeGrafter"/>
</dbReference>
<evidence type="ECO:0000256" key="8">
    <source>
        <dbReference type="ARBA" id="ARBA00038134"/>
    </source>
</evidence>
<dbReference type="Proteomes" id="UP000509510">
    <property type="component" value="Chromosome IV"/>
</dbReference>
<dbReference type="InterPro" id="IPR001138">
    <property type="entry name" value="Zn2Cys6_DnaBD"/>
</dbReference>
<evidence type="ECO:0000256" key="2">
    <source>
        <dbReference type="ARBA" id="ARBA00022723"/>
    </source>
</evidence>
<keyword evidence="4" id="KW-0805">Transcription regulation</keyword>
<keyword evidence="14" id="KW-1185">Reference proteome</keyword>
<feature type="compositionally biased region" description="Basic and acidic residues" evidence="11">
    <location>
        <begin position="54"/>
        <end position="75"/>
    </location>
</feature>
<comment type="subcellular location">
    <subcellularLocation>
        <location evidence="1">Nucleus</location>
    </subcellularLocation>
</comment>
<dbReference type="GO" id="GO:0000981">
    <property type="term" value="F:DNA-binding transcription factor activity, RNA polymerase II-specific"/>
    <property type="evidence" value="ECO:0007669"/>
    <property type="project" value="InterPro"/>
</dbReference>
<dbReference type="GO" id="GO:0005634">
    <property type="term" value="C:nucleus"/>
    <property type="evidence" value="ECO:0007669"/>
    <property type="project" value="UniProtKB-SubCell"/>
</dbReference>
<evidence type="ECO:0000259" key="12">
    <source>
        <dbReference type="PROSITE" id="PS50048"/>
    </source>
</evidence>
<dbReference type="GeneID" id="55995843"/>
<keyword evidence="2" id="KW-0479">Metal-binding</keyword>
<feature type="domain" description="Zn(2)-C6 fungal-type" evidence="12">
    <location>
        <begin position="12"/>
        <end position="45"/>
    </location>
</feature>
<evidence type="ECO:0000256" key="1">
    <source>
        <dbReference type="ARBA" id="ARBA00004123"/>
    </source>
</evidence>
<evidence type="ECO:0000256" key="4">
    <source>
        <dbReference type="ARBA" id="ARBA00023015"/>
    </source>
</evidence>
<accession>A0A7H8R4T7</accession>
<evidence type="ECO:0000256" key="10">
    <source>
        <dbReference type="ARBA" id="ARBA00042461"/>
    </source>
</evidence>
<evidence type="ECO:0000313" key="14">
    <source>
        <dbReference type="Proteomes" id="UP000509510"/>
    </source>
</evidence>
<dbReference type="Pfam" id="PF00172">
    <property type="entry name" value="Zn_clus"/>
    <property type="match status" value="1"/>
</dbReference>
<dbReference type="GO" id="GO:0008270">
    <property type="term" value="F:zinc ion binding"/>
    <property type="evidence" value="ECO:0007669"/>
    <property type="project" value="InterPro"/>
</dbReference>
<dbReference type="PANTHER" id="PTHR31845">
    <property type="entry name" value="FINGER DOMAIN PROTEIN, PUTATIVE-RELATED"/>
    <property type="match status" value="1"/>
</dbReference>
<dbReference type="KEGG" id="trg:TRUGW13939_08354"/>
<dbReference type="PROSITE" id="PS50048">
    <property type="entry name" value="ZN2_CY6_FUNGAL_2"/>
    <property type="match status" value="1"/>
</dbReference>
<evidence type="ECO:0000256" key="5">
    <source>
        <dbReference type="ARBA" id="ARBA00023125"/>
    </source>
</evidence>
<sequence>MPPLRSSRASKACDLCRKYKTRCYASDSAKGSCLRCRTLSQPCSLRLQSATTNHHQESLNEHQQDDYSPENDRPGPSELNQHQSKGDERLTGLERIVENLADRLDSRIDALASAWSNDSSRPIATDPMVPIDRGTAPVFMIRDAATDAGVHSPEAINLLIPSSDVISTGLISLSTAHSLLELFHIHYGRWVRFPDGISTEILLQRIRKSPLLICSVFLIAIRHTTQNLAERLAPNLFHEAKRLVTESLLIAPQPLEFFQAVLILSLWSTTIGQAPLSIDSWLLTGYALQQAVVSPDFANVFFPSTEIPQLDNWCLWNHLCLAHLQYCVGTCRHAMLSKQQIDCCSRLAKSGHANNYEERMVAEVNLYWIIYEKCCASHIDLAATKLALQNWQNEWIILFDQPRSQFLQMGFYFAHLLAYGQSLKSVSEARNTPIIEIAVLEMVQCSRSIINIAIETTDDRTRHLTDQIYNIVTFSALTLCRLVQTYEQKLRAANYDIEALDELVVKIIEWLRSIGLPCHAANMLASIVSAQFDKLRPYYRPTIVDTTALTNHPVLSHESPPREPELQYSDFIGSELFATVVDNVMWPQWGPFHSGSDETI</sequence>
<evidence type="ECO:0000256" key="3">
    <source>
        <dbReference type="ARBA" id="ARBA00022833"/>
    </source>
</evidence>
<protein>
    <recommendedName>
        <fullName evidence="9">Transcriptional activator of proteases prtT</fullName>
    </recommendedName>
    <alternativeName>
        <fullName evidence="10">Zn(2)-C6 zinc finger-containing protein prtT</fullName>
    </alternativeName>
</protein>
<dbReference type="PROSITE" id="PS00463">
    <property type="entry name" value="ZN2_CY6_FUNGAL_1"/>
    <property type="match status" value="1"/>
</dbReference>
<keyword evidence="6" id="KW-0804">Transcription</keyword>